<dbReference type="PANTHER" id="PTHR42698">
    <property type="entry name" value="GTPASE ERA"/>
    <property type="match status" value="1"/>
</dbReference>
<keyword evidence="6" id="KW-1003">Cell membrane</keyword>
<dbReference type="InterPro" id="IPR027417">
    <property type="entry name" value="P-loop_NTPase"/>
</dbReference>
<keyword evidence="6" id="KW-0699">rRNA-binding</keyword>
<evidence type="ECO:0000313" key="11">
    <source>
        <dbReference type="EMBL" id="NDU42018.1"/>
    </source>
</evidence>
<evidence type="ECO:0000256" key="8">
    <source>
        <dbReference type="RuleBase" id="RU003761"/>
    </source>
</evidence>
<feature type="region of interest" description="G2" evidence="7">
    <location>
        <begin position="51"/>
        <end position="55"/>
    </location>
</feature>
<dbReference type="InterPro" id="IPR015946">
    <property type="entry name" value="KH_dom-like_a/b"/>
</dbReference>
<keyword evidence="3 6" id="KW-0547">Nucleotide-binding</keyword>
<feature type="binding site" evidence="6">
    <location>
        <begin position="25"/>
        <end position="32"/>
    </location>
    <ligand>
        <name>GTP</name>
        <dbReference type="ChEBI" id="CHEBI:37565"/>
    </ligand>
</feature>
<dbReference type="SUPFAM" id="SSF54814">
    <property type="entry name" value="Prokaryotic type KH domain (KH-domain type II)"/>
    <property type="match status" value="1"/>
</dbReference>
<keyword evidence="6" id="KW-0690">Ribosome biogenesis</keyword>
<accession>A0A845UK36</accession>
<dbReference type="InterPro" id="IPR004044">
    <property type="entry name" value="KH_dom_type_2"/>
</dbReference>
<dbReference type="Gene3D" id="3.30.300.20">
    <property type="match status" value="1"/>
</dbReference>
<dbReference type="HAMAP" id="MF_00367">
    <property type="entry name" value="GTPase_Era"/>
    <property type="match status" value="1"/>
</dbReference>
<feature type="binding site" evidence="6">
    <location>
        <begin position="72"/>
        <end position="76"/>
    </location>
    <ligand>
        <name>GTP</name>
        <dbReference type="ChEBI" id="CHEBI:37565"/>
    </ligand>
</feature>
<keyword evidence="5 6" id="KW-0342">GTP-binding</keyword>
<keyword evidence="4 6" id="KW-0694">RNA-binding</keyword>
<comment type="function">
    <text evidence="6">An essential GTPase that binds both GDP and GTP, with rapid nucleotide exchange. Plays a role in 16S rRNA processing and 30S ribosomal subunit biogenesis and possibly also in cell cycle regulation and energy metabolism.</text>
</comment>
<keyword evidence="6" id="KW-0472">Membrane</keyword>
<evidence type="ECO:0000259" key="9">
    <source>
        <dbReference type="PROSITE" id="PS50823"/>
    </source>
</evidence>
<dbReference type="Pfam" id="PF01926">
    <property type="entry name" value="MMR_HSR1"/>
    <property type="match status" value="1"/>
</dbReference>
<feature type="binding site" evidence="6">
    <location>
        <begin position="133"/>
        <end position="136"/>
    </location>
    <ligand>
        <name>GTP</name>
        <dbReference type="ChEBI" id="CHEBI:37565"/>
    </ligand>
</feature>
<dbReference type="GO" id="GO:0043024">
    <property type="term" value="F:ribosomal small subunit binding"/>
    <property type="evidence" value="ECO:0007669"/>
    <property type="project" value="TreeGrafter"/>
</dbReference>
<dbReference type="PROSITE" id="PS50823">
    <property type="entry name" value="KH_TYPE_2"/>
    <property type="match status" value="1"/>
</dbReference>
<dbReference type="EMBL" id="WNJL01000022">
    <property type="protein sequence ID" value="NDU42018.1"/>
    <property type="molecule type" value="Genomic_DNA"/>
</dbReference>
<feature type="region of interest" description="G3" evidence="7">
    <location>
        <begin position="72"/>
        <end position="75"/>
    </location>
</feature>
<comment type="caution">
    <text evidence="11">The sequence shown here is derived from an EMBL/GenBank/DDBJ whole genome shotgun (WGS) entry which is preliminary data.</text>
</comment>
<comment type="similarity">
    <text evidence="1 6 7 8">Belongs to the TRAFAC class TrmE-Era-EngA-EngB-Septin-like GTPase superfamily. Era GTPase family.</text>
</comment>
<dbReference type="GO" id="GO:0000028">
    <property type="term" value="P:ribosomal small subunit assembly"/>
    <property type="evidence" value="ECO:0007669"/>
    <property type="project" value="TreeGrafter"/>
</dbReference>
<dbReference type="NCBIfam" id="TIGR00436">
    <property type="entry name" value="era"/>
    <property type="match status" value="1"/>
</dbReference>
<evidence type="ECO:0000256" key="6">
    <source>
        <dbReference type="HAMAP-Rule" id="MF_00367"/>
    </source>
</evidence>
<feature type="domain" description="KH type-2" evidence="9">
    <location>
        <begin position="207"/>
        <end position="291"/>
    </location>
</feature>
<dbReference type="GO" id="GO:0005886">
    <property type="term" value="C:plasma membrane"/>
    <property type="evidence" value="ECO:0007669"/>
    <property type="project" value="UniProtKB-SubCell"/>
</dbReference>
<evidence type="ECO:0000259" key="10">
    <source>
        <dbReference type="PROSITE" id="PS51713"/>
    </source>
</evidence>
<dbReference type="GO" id="GO:0005525">
    <property type="term" value="F:GTP binding"/>
    <property type="evidence" value="ECO:0007669"/>
    <property type="project" value="UniProtKB-UniRule"/>
</dbReference>
<evidence type="ECO:0000256" key="3">
    <source>
        <dbReference type="ARBA" id="ARBA00022741"/>
    </source>
</evidence>
<dbReference type="NCBIfam" id="TIGR00231">
    <property type="entry name" value="small_GTP"/>
    <property type="match status" value="1"/>
</dbReference>
<dbReference type="Pfam" id="PF07650">
    <property type="entry name" value="KH_2"/>
    <property type="match status" value="1"/>
</dbReference>
<sequence length="307" mass="34432">MSDRTEAAEKRPDEDFRSGYVALLGRPNVGKSTLLNHLVGQKISITAPRPQTTRDRILGILTRPDGQLLFLDTPGVHSGYRRLNRHLLRATRGALESADLGVLVVDALLWTPDDAEALRWLQRTGIPLVAVVNKVDRVASKARLFPFVQTLAARGAFAAILPLSARKATDVRRLADVLVPLLPPAPAPFPENQVTDRTLRFMAAEIIREQLFRQLGAELPYDTAVTIDSYRVEHNQQRIEATIYCRRPGQKAIILGEGGSRLRGIGSRAREALQALTEERVWLGLWVKQREQWSEDRNILRELGYDD</sequence>
<dbReference type="InterPro" id="IPR030388">
    <property type="entry name" value="G_ERA_dom"/>
</dbReference>
<dbReference type="InterPro" id="IPR005662">
    <property type="entry name" value="GTPase_Era-like"/>
</dbReference>
<evidence type="ECO:0000256" key="1">
    <source>
        <dbReference type="ARBA" id="ARBA00007921"/>
    </source>
</evidence>
<evidence type="ECO:0000256" key="4">
    <source>
        <dbReference type="ARBA" id="ARBA00022884"/>
    </source>
</evidence>
<feature type="domain" description="Era-type G" evidence="10">
    <location>
        <begin position="17"/>
        <end position="184"/>
    </location>
</feature>
<name>A0A845UK36_9PROT</name>
<dbReference type="NCBIfam" id="NF000908">
    <property type="entry name" value="PRK00089.1"/>
    <property type="match status" value="1"/>
</dbReference>
<dbReference type="InterPro" id="IPR009019">
    <property type="entry name" value="KH_sf_prok-type"/>
</dbReference>
<reference evidence="11" key="1">
    <citation type="submission" date="2019-11" db="EMBL/GenBank/DDBJ databases">
        <title>Acidithiobacillus ferrianus sp. nov.: a facultatively anaerobic and extremely acidophilic chemolithoautotroph.</title>
        <authorList>
            <person name="Norris P.R."/>
            <person name="Falagan C."/>
            <person name="Moya-Beltran A."/>
            <person name="Castro M."/>
            <person name="Quatrini R."/>
            <person name="Johnson D.B."/>
        </authorList>
    </citation>
    <scope>NUCLEOTIDE SEQUENCE [LARGE SCALE GENOMIC DNA]</scope>
    <source>
        <strain evidence="11">MG</strain>
    </source>
</reference>
<organism evidence="11">
    <name type="scientific">Acidithiobacillus ferrianus</name>
    <dbReference type="NCBI Taxonomy" id="2678518"/>
    <lineage>
        <taxon>Bacteria</taxon>
        <taxon>Pseudomonadati</taxon>
        <taxon>Pseudomonadota</taxon>
        <taxon>Acidithiobacillia</taxon>
        <taxon>Acidithiobacillales</taxon>
        <taxon>Acidithiobacillaceae</taxon>
        <taxon>Acidithiobacillus</taxon>
    </lineage>
</organism>
<keyword evidence="6" id="KW-0963">Cytoplasm</keyword>
<dbReference type="PROSITE" id="PS51713">
    <property type="entry name" value="G_ERA"/>
    <property type="match status" value="1"/>
</dbReference>
<dbReference type="CDD" id="cd04163">
    <property type="entry name" value="Era"/>
    <property type="match status" value="1"/>
</dbReference>
<dbReference type="CDD" id="cd22534">
    <property type="entry name" value="KH-II_Era"/>
    <property type="match status" value="1"/>
</dbReference>
<dbReference type="InterPro" id="IPR006073">
    <property type="entry name" value="GTP-bd"/>
</dbReference>
<protein>
    <recommendedName>
        <fullName evidence="2 6">GTPase Era</fullName>
    </recommendedName>
</protein>
<evidence type="ECO:0000256" key="5">
    <source>
        <dbReference type="ARBA" id="ARBA00023134"/>
    </source>
</evidence>
<dbReference type="AlphaFoldDB" id="A0A845UK36"/>
<dbReference type="GO" id="GO:0003924">
    <property type="term" value="F:GTPase activity"/>
    <property type="evidence" value="ECO:0007669"/>
    <property type="project" value="UniProtKB-UniRule"/>
</dbReference>
<evidence type="ECO:0000256" key="7">
    <source>
        <dbReference type="PROSITE-ProRule" id="PRU01050"/>
    </source>
</evidence>
<dbReference type="Gene3D" id="3.40.50.300">
    <property type="entry name" value="P-loop containing nucleotide triphosphate hydrolases"/>
    <property type="match status" value="1"/>
</dbReference>
<evidence type="ECO:0000256" key="2">
    <source>
        <dbReference type="ARBA" id="ARBA00020484"/>
    </source>
</evidence>
<comment type="subcellular location">
    <subcellularLocation>
        <location evidence="6">Cytoplasm</location>
    </subcellularLocation>
    <subcellularLocation>
        <location evidence="6">Cell membrane</location>
        <topology evidence="6">Peripheral membrane protein</topology>
    </subcellularLocation>
</comment>
<dbReference type="SUPFAM" id="SSF52540">
    <property type="entry name" value="P-loop containing nucleoside triphosphate hydrolases"/>
    <property type="match status" value="1"/>
</dbReference>
<feature type="region of interest" description="G1" evidence="7">
    <location>
        <begin position="25"/>
        <end position="32"/>
    </location>
</feature>
<dbReference type="GO" id="GO:0005829">
    <property type="term" value="C:cytosol"/>
    <property type="evidence" value="ECO:0007669"/>
    <property type="project" value="TreeGrafter"/>
</dbReference>
<gene>
    <name evidence="6" type="primary">era</name>
    <name evidence="11" type="ORF">GL267_04955</name>
</gene>
<feature type="region of interest" description="G4" evidence="7">
    <location>
        <begin position="133"/>
        <end position="136"/>
    </location>
</feature>
<dbReference type="RefSeq" id="WP_163097108.1">
    <property type="nucleotide sequence ID" value="NZ_CP127523.1"/>
</dbReference>
<dbReference type="PANTHER" id="PTHR42698:SF1">
    <property type="entry name" value="GTPASE ERA, MITOCHONDRIAL"/>
    <property type="match status" value="1"/>
</dbReference>
<comment type="subunit">
    <text evidence="6">Monomer.</text>
</comment>
<feature type="region of interest" description="G5" evidence="7">
    <location>
        <begin position="163"/>
        <end position="165"/>
    </location>
</feature>
<dbReference type="GO" id="GO:0070181">
    <property type="term" value="F:small ribosomal subunit rRNA binding"/>
    <property type="evidence" value="ECO:0007669"/>
    <property type="project" value="UniProtKB-UniRule"/>
</dbReference>
<proteinExistence type="inferred from homology"/>
<dbReference type="InterPro" id="IPR005225">
    <property type="entry name" value="Small_GTP-bd"/>
</dbReference>